<proteinExistence type="predicted"/>
<accession>A0ACC1BVC3</accession>
<name>A0ACC1BVC3_9ROSI</name>
<dbReference type="Proteomes" id="UP001164250">
    <property type="component" value="Chromosome 3"/>
</dbReference>
<evidence type="ECO:0000313" key="1">
    <source>
        <dbReference type="EMBL" id="KAJ0103001.1"/>
    </source>
</evidence>
<comment type="caution">
    <text evidence="1">The sequence shown here is derived from an EMBL/GenBank/DDBJ whole genome shotgun (WGS) entry which is preliminary data.</text>
</comment>
<protein>
    <submittedName>
        <fullName evidence="1">Uncharacterized protein</fullName>
    </submittedName>
</protein>
<gene>
    <name evidence="1" type="ORF">Patl1_05739</name>
</gene>
<dbReference type="EMBL" id="CM047899">
    <property type="protein sequence ID" value="KAJ0103001.1"/>
    <property type="molecule type" value="Genomic_DNA"/>
</dbReference>
<keyword evidence="2" id="KW-1185">Reference proteome</keyword>
<sequence length="178" mass="20524">MVLRPCSPSFCRFTFCHTCFSTSHHHYTPCVSHRNKLHFSSTPGKITFKEIEKEKKNDCIDTQISNEYPHVTVDPFKTISIWTLLECWMWLFALAASGNERYLLVDCNKYDEPLKVEEAETIDMPPPPTEKVCRDHLHERILSIIFNSSEDQEMSPTRRKLAETTQAGSCSPSPLQSQ</sequence>
<reference evidence="2" key="1">
    <citation type="journal article" date="2023" name="G3 (Bethesda)">
        <title>Genome assembly and association tests identify interacting loci associated with vigor, precocity, and sex in interspecific pistachio rootstocks.</title>
        <authorList>
            <person name="Palmer W."/>
            <person name="Jacygrad E."/>
            <person name="Sagayaradj S."/>
            <person name="Cavanaugh K."/>
            <person name="Han R."/>
            <person name="Bertier L."/>
            <person name="Beede B."/>
            <person name="Kafkas S."/>
            <person name="Golino D."/>
            <person name="Preece J."/>
            <person name="Michelmore R."/>
        </authorList>
    </citation>
    <scope>NUCLEOTIDE SEQUENCE [LARGE SCALE GENOMIC DNA]</scope>
</reference>
<evidence type="ECO:0000313" key="2">
    <source>
        <dbReference type="Proteomes" id="UP001164250"/>
    </source>
</evidence>
<organism evidence="1 2">
    <name type="scientific">Pistacia atlantica</name>
    <dbReference type="NCBI Taxonomy" id="434234"/>
    <lineage>
        <taxon>Eukaryota</taxon>
        <taxon>Viridiplantae</taxon>
        <taxon>Streptophyta</taxon>
        <taxon>Embryophyta</taxon>
        <taxon>Tracheophyta</taxon>
        <taxon>Spermatophyta</taxon>
        <taxon>Magnoliopsida</taxon>
        <taxon>eudicotyledons</taxon>
        <taxon>Gunneridae</taxon>
        <taxon>Pentapetalae</taxon>
        <taxon>rosids</taxon>
        <taxon>malvids</taxon>
        <taxon>Sapindales</taxon>
        <taxon>Anacardiaceae</taxon>
        <taxon>Pistacia</taxon>
    </lineage>
</organism>